<evidence type="ECO:0000313" key="2">
    <source>
        <dbReference type="Proteomes" id="UP000494206"/>
    </source>
</evidence>
<dbReference type="PANTHER" id="PTHR33651:SF2">
    <property type="entry name" value="PI3K_PI4K CATALYTIC DOMAIN-CONTAINING PROTEIN"/>
    <property type="match status" value="1"/>
</dbReference>
<dbReference type="SUPFAM" id="SSF54236">
    <property type="entry name" value="Ubiquitin-like"/>
    <property type="match status" value="1"/>
</dbReference>
<comment type="caution">
    <text evidence="1">The sequence shown here is derived from an EMBL/GenBank/DDBJ whole genome shotgun (WGS) entry which is preliminary data.</text>
</comment>
<proteinExistence type="predicted"/>
<dbReference type="InterPro" id="IPR029071">
    <property type="entry name" value="Ubiquitin-like_domsf"/>
</dbReference>
<dbReference type="Proteomes" id="UP000494206">
    <property type="component" value="Unassembled WGS sequence"/>
</dbReference>
<evidence type="ECO:0000313" key="1">
    <source>
        <dbReference type="EMBL" id="CAB3405570.1"/>
    </source>
</evidence>
<protein>
    <recommendedName>
        <fullName evidence="3">Ubiquitin-like domain-containing protein</fullName>
    </recommendedName>
</protein>
<dbReference type="AlphaFoldDB" id="A0A8S1EZE6"/>
<dbReference type="PANTHER" id="PTHR33651">
    <property type="entry name" value="PROTEIN CBG06246"/>
    <property type="match status" value="1"/>
</dbReference>
<gene>
    <name evidence="1" type="ORF">CBOVIS_LOCUS7754</name>
</gene>
<sequence length="434" mass="50458">MVKVTIRLVGEEKDRLFKRIELDPQIHVDDLVKEIESVTNILPKFQEIKFRGDELPDVERPLQDIKFAEELVVIFFLKHADLPWWNEYKRCVEQVLKQRSDKVEMAKEAVQYYERLTKSGFFYVYDQFNIFRSQNHTKVAAWTDGDVGLIRKATEQYFHNLHDQKRGNEDSKFTCYFEERDADLGGRPTNTLAFVQIHGEDSVSKYNIKCHHYGSKGSSSGQVPDVSEFYCYKLLSLIGVCPKSHIIPSCISTGTKTSTYIATQWDDRFELLENVIDGNSLCADVVVQLAMLRVLLFISDLHEQNCGRWKGTQHAAIVDFAPTNDFKIYPDIKSELITTFPHKGWKKQYSAVKNQHDDNSWLKIAKVYLDKWDLSNKIELAREQFDPTKDLLKGLEIGFKKRQFRVSPTDQLNEYIDTLQKNLEHLQTLLNSIV</sequence>
<keyword evidence="2" id="KW-1185">Reference proteome</keyword>
<name>A0A8S1EZE6_9PELO</name>
<reference evidence="1 2" key="1">
    <citation type="submission" date="2020-04" db="EMBL/GenBank/DDBJ databases">
        <authorList>
            <person name="Laetsch R D."/>
            <person name="Stevens L."/>
            <person name="Kumar S."/>
            <person name="Blaxter L. M."/>
        </authorList>
    </citation>
    <scope>NUCLEOTIDE SEQUENCE [LARGE SCALE GENOMIC DNA]</scope>
</reference>
<dbReference type="EMBL" id="CADEPM010000004">
    <property type="protein sequence ID" value="CAB3405570.1"/>
    <property type="molecule type" value="Genomic_DNA"/>
</dbReference>
<evidence type="ECO:0008006" key="3">
    <source>
        <dbReference type="Google" id="ProtNLM"/>
    </source>
</evidence>
<dbReference type="Gene3D" id="3.10.20.90">
    <property type="entry name" value="Phosphatidylinositol 3-kinase Catalytic Subunit, Chain A, domain 1"/>
    <property type="match status" value="1"/>
</dbReference>
<accession>A0A8S1EZE6</accession>
<dbReference type="OrthoDB" id="5809319at2759"/>
<organism evidence="1 2">
    <name type="scientific">Caenorhabditis bovis</name>
    <dbReference type="NCBI Taxonomy" id="2654633"/>
    <lineage>
        <taxon>Eukaryota</taxon>
        <taxon>Metazoa</taxon>
        <taxon>Ecdysozoa</taxon>
        <taxon>Nematoda</taxon>
        <taxon>Chromadorea</taxon>
        <taxon>Rhabditida</taxon>
        <taxon>Rhabditina</taxon>
        <taxon>Rhabditomorpha</taxon>
        <taxon>Rhabditoidea</taxon>
        <taxon>Rhabditidae</taxon>
        <taxon>Peloderinae</taxon>
        <taxon>Caenorhabditis</taxon>
    </lineage>
</organism>